<dbReference type="PANTHER" id="PTHR24253:SF144">
    <property type="entry name" value="CHYMOTRYPSIN-LIKE PROTEASE CTRL-1-RELATED"/>
    <property type="match status" value="1"/>
</dbReference>
<evidence type="ECO:0000256" key="2">
    <source>
        <dbReference type="ARBA" id="ARBA00022729"/>
    </source>
</evidence>
<gene>
    <name evidence="10" type="ORF">WMY93_001869</name>
</gene>
<reference evidence="11" key="1">
    <citation type="submission" date="2024-04" db="EMBL/GenBank/DDBJ databases">
        <title>Salinicola lusitanus LLJ914,a marine bacterium isolated from the Okinawa Trough.</title>
        <authorList>
            <person name="Li J."/>
        </authorList>
    </citation>
    <scope>NUCLEOTIDE SEQUENCE [LARGE SCALE GENOMIC DNA]</scope>
</reference>
<evidence type="ECO:0000259" key="9">
    <source>
        <dbReference type="Pfam" id="PF00089"/>
    </source>
</evidence>
<evidence type="ECO:0000256" key="1">
    <source>
        <dbReference type="ARBA" id="ARBA00022670"/>
    </source>
</evidence>
<comment type="caution">
    <text evidence="10">The sequence shown here is derived from an EMBL/GenBank/DDBJ whole genome shotgun (WGS) entry which is preliminary data.</text>
</comment>
<feature type="signal peptide" evidence="8">
    <location>
        <begin position="1"/>
        <end position="30"/>
    </location>
</feature>
<evidence type="ECO:0000313" key="11">
    <source>
        <dbReference type="Proteomes" id="UP001460270"/>
    </source>
</evidence>
<protein>
    <recommendedName>
        <fullName evidence="9">Peptidase S1 domain-containing protein</fullName>
    </recommendedName>
</protein>
<keyword evidence="4" id="KW-0720">Serine protease</keyword>
<dbReference type="GO" id="GO:0006508">
    <property type="term" value="P:proteolysis"/>
    <property type="evidence" value="ECO:0007669"/>
    <property type="project" value="UniProtKB-KW"/>
</dbReference>
<evidence type="ECO:0000256" key="5">
    <source>
        <dbReference type="ARBA" id="ARBA00023157"/>
    </source>
</evidence>
<dbReference type="InterPro" id="IPR043504">
    <property type="entry name" value="Peptidase_S1_PA_chymotrypsin"/>
</dbReference>
<dbReference type="PANTHER" id="PTHR24253">
    <property type="entry name" value="TRANSMEMBRANE PROTEASE SERINE"/>
    <property type="match status" value="1"/>
</dbReference>
<feature type="region of interest" description="Disordered" evidence="7">
    <location>
        <begin position="277"/>
        <end position="299"/>
    </location>
</feature>
<dbReference type="InterPro" id="IPR009003">
    <property type="entry name" value="Peptidase_S1_PA"/>
</dbReference>
<keyword evidence="5" id="KW-1015">Disulfide bond</keyword>
<dbReference type="Proteomes" id="UP001460270">
    <property type="component" value="Unassembled WGS sequence"/>
</dbReference>
<dbReference type="Gene3D" id="2.40.10.10">
    <property type="entry name" value="Trypsin-like serine proteases"/>
    <property type="match status" value="1"/>
</dbReference>
<feature type="chain" id="PRO_5043934379" description="Peptidase S1 domain-containing protein" evidence="8">
    <location>
        <begin position="31"/>
        <end position="299"/>
    </location>
</feature>
<keyword evidence="3" id="KW-0378">Hydrolase</keyword>
<keyword evidence="1" id="KW-0645">Protease</keyword>
<evidence type="ECO:0000256" key="7">
    <source>
        <dbReference type="SAM" id="MobiDB-lite"/>
    </source>
</evidence>
<dbReference type="EMBL" id="JBBPFD010000002">
    <property type="protein sequence ID" value="KAK7938543.1"/>
    <property type="molecule type" value="Genomic_DNA"/>
</dbReference>
<dbReference type="GO" id="GO:0004252">
    <property type="term" value="F:serine-type endopeptidase activity"/>
    <property type="evidence" value="ECO:0007669"/>
    <property type="project" value="InterPro"/>
</dbReference>
<evidence type="ECO:0000256" key="4">
    <source>
        <dbReference type="ARBA" id="ARBA00022825"/>
    </source>
</evidence>
<feature type="domain" description="Peptidase S1" evidence="9">
    <location>
        <begin position="148"/>
        <end position="231"/>
    </location>
</feature>
<evidence type="ECO:0000256" key="8">
    <source>
        <dbReference type="SAM" id="SignalP"/>
    </source>
</evidence>
<sequence>MQVSSAGPTAMWVLWFFWLLFTDLEQYTRMNDIDTKARTYARAVAREEGEPKEPDLESVEQQVVKFLNNKGISVANEDIEACSAAQLDVCGRPPMNPRIVGALMHPMEPGMAGQHPCWRKPFMWRISHQQPVGSECSALRQWLVASELIVYIGRKTQSGSNPYEISRSISQIFTHPNYGLPSMYNNDISLLKMASTVNFTTTSDCVFARLRSTLNAGSNVWTTGWGTTHLQCTLEFPIRRLDKEPYHREPAARQLHLLWHRRDLSVTCAPPTQLQHLLPNRQPPQQPHVSSVPWDGRVG</sequence>
<accession>A0AAW0PS58</accession>
<keyword evidence="6" id="KW-0325">Glycoprotein</keyword>
<keyword evidence="11" id="KW-1185">Reference proteome</keyword>
<dbReference type="Pfam" id="PF00089">
    <property type="entry name" value="Trypsin"/>
    <property type="match status" value="1"/>
</dbReference>
<dbReference type="AlphaFoldDB" id="A0AAW0PS58"/>
<dbReference type="SUPFAM" id="SSF50494">
    <property type="entry name" value="Trypsin-like serine proteases"/>
    <property type="match status" value="1"/>
</dbReference>
<proteinExistence type="predicted"/>
<name>A0AAW0PS58_9GOBI</name>
<evidence type="ECO:0000256" key="3">
    <source>
        <dbReference type="ARBA" id="ARBA00022801"/>
    </source>
</evidence>
<keyword evidence="2 8" id="KW-0732">Signal</keyword>
<evidence type="ECO:0000256" key="6">
    <source>
        <dbReference type="ARBA" id="ARBA00023180"/>
    </source>
</evidence>
<dbReference type="InterPro" id="IPR001254">
    <property type="entry name" value="Trypsin_dom"/>
</dbReference>
<organism evidence="10 11">
    <name type="scientific">Mugilogobius chulae</name>
    <name type="common">yellowstripe goby</name>
    <dbReference type="NCBI Taxonomy" id="88201"/>
    <lineage>
        <taxon>Eukaryota</taxon>
        <taxon>Metazoa</taxon>
        <taxon>Chordata</taxon>
        <taxon>Craniata</taxon>
        <taxon>Vertebrata</taxon>
        <taxon>Euteleostomi</taxon>
        <taxon>Actinopterygii</taxon>
        <taxon>Neopterygii</taxon>
        <taxon>Teleostei</taxon>
        <taxon>Neoteleostei</taxon>
        <taxon>Acanthomorphata</taxon>
        <taxon>Gobiaria</taxon>
        <taxon>Gobiiformes</taxon>
        <taxon>Gobioidei</taxon>
        <taxon>Gobiidae</taxon>
        <taxon>Gobionellinae</taxon>
        <taxon>Mugilogobius</taxon>
    </lineage>
</organism>
<evidence type="ECO:0000313" key="10">
    <source>
        <dbReference type="EMBL" id="KAK7938543.1"/>
    </source>
</evidence>